<dbReference type="Gene3D" id="3.90.79.10">
    <property type="entry name" value="Nucleoside Triphosphate Pyrophosphohydrolase"/>
    <property type="match status" value="1"/>
</dbReference>
<dbReference type="OrthoDB" id="40462at2157"/>
<sequence length="206" mass="23279">MTERDGEATNVLPLLDELRIIARNGLTYDGDPHDSYDKERYERILHLVSEWYGKTLKLPPDDVRERLTVEEFGAITPKIGATAAVFDDDSRILLIERADNGKWAVPGGHAMSGEPPTETAVRELREETGFDARIAELVDAYWIDAPDAYGPHGAVTLLYRCEITGGERRTSRESDTVSYRDIENVSVWHGKARRYALDARETWLDS</sequence>
<dbReference type="AlphaFoldDB" id="M0MK47"/>
<evidence type="ECO:0000259" key="2">
    <source>
        <dbReference type="PROSITE" id="PS51462"/>
    </source>
</evidence>
<dbReference type="InterPro" id="IPR020084">
    <property type="entry name" value="NUDIX_hydrolase_CS"/>
</dbReference>
<dbReference type="PANTHER" id="PTHR43736:SF1">
    <property type="entry name" value="DIHYDRONEOPTERIN TRIPHOSPHATE DIPHOSPHATASE"/>
    <property type="match status" value="1"/>
</dbReference>
<evidence type="ECO:0000313" key="4">
    <source>
        <dbReference type="Proteomes" id="UP000011669"/>
    </source>
</evidence>
<dbReference type="STRING" id="1227455.C449_08329"/>
<dbReference type="PRINTS" id="PR00502">
    <property type="entry name" value="NUDIXFAMILY"/>
</dbReference>
<dbReference type="EMBL" id="AOMD01000020">
    <property type="protein sequence ID" value="EMA45104.1"/>
    <property type="molecule type" value="Genomic_DNA"/>
</dbReference>
<feature type="domain" description="Nudix hydrolase" evidence="2">
    <location>
        <begin position="76"/>
        <end position="206"/>
    </location>
</feature>
<dbReference type="FunCoup" id="M0MK47">
    <property type="interactions" value="10"/>
</dbReference>
<accession>M0MK47</accession>
<dbReference type="InterPro" id="IPR015797">
    <property type="entry name" value="NUDIX_hydrolase-like_dom_sf"/>
</dbReference>
<dbReference type="InParanoid" id="M0MK47"/>
<proteinExistence type="predicted"/>
<dbReference type="InterPro" id="IPR020476">
    <property type="entry name" value="Nudix_hydrolase"/>
</dbReference>
<keyword evidence="1 3" id="KW-0378">Hydrolase</keyword>
<reference evidence="3 4" key="1">
    <citation type="journal article" date="2014" name="PLoS Genet.">
        <title>Phylogenetically driven sequencing of extremely halophilic archaea reveals strategies for static and dynamic osmo-response.</title>
        <authorList>
            <person name="Becker E.A."/>
            <person name="Seitzer P.M."/>
            <person name="Tritt A."/>
            <person name="Larsen D."/>
            <person name="Krusor M."/>
            <person name="Yao A.I."/>
            <person name="Wu D."/>
            <person name="Madern D."/>
            <person name="Eisen J.A."/>
            <person name="Darling A.E."/>
            <person name="Facciotti M.T."/>
        </authorList>
    </citation>
    <scope>NUCLEOTIDE SEQUENCE [LARGE SCALE GENOMIC DNA]</scope>
    <source>
        <strain evidence="3 4">DSM 5350</strain>
    </source>
</reference>
<dbReference type="InterPro" id="IPR059176">
    <property type="entry name" value="UDP-X_N"/>
</dbReference>
<organism evidence="3 4">
    <name type="scientific">Halococcus saccharolyticus DSM 5350</name>
    <dbReference type="NCBI Taxonomy" id="1227455"/>
    <lineage>
        <taxon>Archaea</taxon>
        <taxon>Methanobacteriati</taxon>
        <taxon>Methanobacteriota</taxon>
        <taxon>Stenosarchaea group</taxon>
        <taxon>Halobacteria</taxon>
        <taxon>Halobacteriales</taxon>
        <taxon>Halococcaceae</taxon>
        <taxon>Halococcus</taxon>
    </lineage>
</organism>
<gene>
    <name evidence="3" type="ORF">C449_08329</name>
</gene>
<dbReference type="GO" id="GO:0016787">
    <property type="term" value="F:hydrolase activity"/>
    <property type="evidence" value="ECO:0007669"/>
    <property type="project" value="UniProtKB-KW"/>
</dbReference>
<protein>
    <submittedName>
        <fullName evidence="3">NUDIX family hydrolase</fullName>
    </submittedName>
</protein>
<dbReference type="Pfam" id="PF00293">
    <property type="entry name" value="NUDIX"/>
    <property type="match status" value="1"/>
</dbReference>
<evidence type="ECO:0000256" key="1">
    <source>
        <dbReference type="ARBA" id="ARBA00022801"/>
    </source>
</evidence>
<dbReference type="Gene3D" id="6.10.250.1120">
    <property type="match status" value="1"/>
</dbReference>
<name>M0MK47_9EURY</name>
<dbReference type="InterPro" id="IPR000086">
    <property type="entry name" value="NUDIX_hydrolase_dom"/>
</dbReference>
<dbReference type="SUPFAM" id="SSF55811">
    <property type="entry name" value="Nudix"/>
    <property type="match status" value="1"/>
</dbReference>
<dbReference type="Proteomes" id="UP000011669">
    <property type="component" value="Unassembled WGS sequence"/>
</dbReference>
<dbReference type="Pfam" id="PF12535">
    <property type="entry name" value="Nudix_N"/>
    <property type="match status" value="1"/>
</dbReference>
<dbReference type="PROSITE" id="PS51462">
    <property type="entry name" value="NUDIX"/>
    <property type="match status" value="1"/>
</dbReference>
<dbReference type="RefSeq" id="WP_006077516.1">
    <property type="nucleotide sequence ID" value="NZ_AOMD01000020.1"/>
</dbReference>
<keyword evidence="4" id="KW-1185">Reference proteome</keyword>
<comment type="caution">
    <text evidence="3">The sequence shown here is derived from an EMBL/GenBank/DDBJ whole genome shotgun (WGS) entry which is preliminary data.</text>
</comment>
<evidence type="ECO:0000313" key="3">
    <source>
        <dbReference type="EMBL" id="EMA45104.1"/>
    </source>
</evidence>
<dbReference type="PROSITE" id="PS00893">
    <property type="entry name" value="NUDIX_BOX"/>
    <property type="match status" value="1"/>
</dbReference>
<dbReference type="PANTHER" id="PTHR43736">
    <property type="entry name" value="ADP-RIBOSE PYROPHOSPHATASE"/>
    <property type="match status" value="1"/>
</dbReference>
<dbReference type="PATRIC" id="fig|1227455.4.peg.1705"/>